<comment type="caution">
    <text evidence="2">The sequence shown here is derived from an EMBL/GenBank/DDBJ whole genome shotgun (WGS) entry which is preliminary data.</text>
</comment>
<dbReference type="AlphaFoldDB" id="A0A9X2NUU2"/>
<reference evidence="2" key="2">
    <citation type="submission" date="2022-04" db="EMBL/GenBank/DDBJ databases">
        <authorList>
            <person name="Fokt H."/>
            <person name="Baines J."/>
        </authorList>
    </citation>
    <scope>NUCLEOTIDE SEQUENCE</scope>
    <source>
        <strain evidence="2">KH365_2</strain>
    </source>
</reference>
<sequence length="302" mass="35450">MTSIRKKYSVIIPHKNTPELLRRCLSSIPKRGDIQIIVIDDNSDLDKVDFYHFPGMDDECVEVYLTKEGKGAGYARNVGLKHAEGKWLLFADADDYYVDGAFDVLDKELNEDLDVLYFNVTSNSTRKEARASCIAGKYEDYFKTKDDTLVKFGIWSPWNKCIFSKLVFDYGLVFDEVPVGNDAMFNLKMSGYARKYKIISERLYCLTDTEGSITFRRQTYDRMFNYMKVGISINQFLYERKLYNLSIPIISPYIIRKIIHDYGLKKLCNYILYIHRKWSLIKAIRMYAGYLEAKKKIWFYLL</sequence>
<keyword evidence="3" id="KW-1185">Reference proteome</keyword>
<gene>
    <name evidence="2" type="ORF">M1B79_17620</name>
</gene>
<dbReference type="PANTHER" id="PTHR22916">
    <property type="entry name" value="GLYCOSYLTRANSFERASE"/>
    <property type="match status" value="1"/>
</dbReference>
<dbReference type="CDD" id="cd00761">
    <property type="entry name" value="Glyco_tranf_GTA_type"/>
    <property type="match status" value="1"/>
</dbReference>
<evidence type="ECO:0000259" key="1">
    <source>
        <dbReference type="Pfam" id="PF00535"/>
    </source>
</evidence>
<dbReference type="InterPro" id="IPR001173">
    <property type="entry name" value="Glyco_trans_2-like"/>
</dbReference>
<feature type="non-terminal residue" evidence="2">
    <location>
        <position position="302"/>
    </location>
</feature>
<proteinExistence type="predicted"/>
<dbReference type="GO" id="GO:0016758">
    <property type="term" value="F:hexosyltransferase activity"/>
    <property type="evidence" value="ECO:0007669"/>
    <property type="project" value="UniProtKB-ARBA"/>
</dbReference>
<dbReference type="RefSeq" id="WP_257932577.1">
    <property type="nucleotide sequence ID" value="NZ_JAMZED010000091.1"/>
</dbReference>
<evidence type="ECO:0000313" key="3">
    <source>
        <dbReference type="Proteomes" id="UP001143192"/>
    </source>
</evidence>
<name>A0A9X2NUU2_9BACE</name>
<dbReference type="PANTHER" id="PTHR22916:SF3">
    <property type="entry name" value="UDP-GLCNAC:BETAGAL BETA-1,3-N-ACETYLGLUCOSAMINYLTRANSFERASE-LIKE PROTEIN 1"/>
    <property type="match status" value="1"/>
</dbReference>
<evidence type="ECO:0000313" key="2">
    <source>
        <dbReference type="EMBL" id="MCR6506420.1"/>
    </source>
</evidence>
<reference evidence="2" key="1">
    <citation type="journal article" date="2022" name="Arch. Microbiol.">
        <title>Bacteroides muris sp. nov. isolated from the cecum of wild-derived house mice.</title>
        <authorList>
            <person name="Fokt H."/>
            <person name="Unni R."/>
            <person name="Repnik U."/>
            <person name="Schmitz R.A."/>
            <person name="Bramkamp M."/>
            <person name="Baines J.F."/>
            <person name="Unterweger D."/>
        </authorList>
    </citation>
    <scope>NUCLEOTIDE SEQUENCE</scope>
    <source>
        <strain evidence="2">KH365_2</strain>
    </source>
</reference>
<dbReference type="Proteomes" id="UP001143192">
    <property type="component" value="Unassembled WGS sequence"/>
</dbReference>
<protein>
    <submittedName>
        <fullName evidence="2">Glycosyltransferase family 2 protein</fullName>
    </submittedName>
</protein>
<dbReference type="SUPFAM" id="SSF53448">
    <property type="entry name" value="Nucleotide-diphospho-sugar transferases"/>
    <property type="match status" value="1"/>
</dbReference>
<dbReference type="EMBL" id="JAMZED010000091">
    <property type="protein sequence ID" value="MCR6506420.1"/>
    <property type="molecule type" value="Genomic_DNA"/>
</dbReference>
<accession>A0A9X2NUU2</accession>
<organism evidence="2 3">
    <name type="scientific">Bacteroides muris</name>
    <name type="common">ex Fokt et al. 2023</name>
    <dbReference type="NCBI Taxonomy" id="2937417"/>
    <lineage>
        <taxon>Bacteria</taxon>
        <taxon>Pseudomonadati</taxon>
        <taxon>Bacteroidota</taxon>
        <taxon>Bacteroidia</taxon>
        <taxon>Bacteroidales</taxon>
        <taxon>Bacteroidaceae</taxon>
        <taxon>Bacteroides</taxon>
    </lineage>
</organism>
<dbReference type="Pfam" id="PF00535">
    <property type="entry name" value="Glycos_transf_2"/>
    <property type="match status" value="1"/>
</dbReference>
<dbReference type="Gene3D" id="3.90.550.10">
    <property type="entry name" value="Spore Coat Polysaccharide Biosynthesis Protein SpsA, Chain A"/>
    <property type="match status" value="1"/>
</dbReference>
<dbReference type="InterPro" id="IPR029044">
    <property type="entry name" value="Nucleotide-diphossugar_trans"/>
</dbReference>
<feature type="domain" description="Glycosyltransferase 2-like" evidence="1">
    <location>
        <begin position="9"/>
        <end position="127"/>
    </location>
</feature>